<feature type="chain" id="PRO_5039030416" evidence="2">
    <location>
        <begin position="22"/>
        <end position="144"/>
    </location>
</feature>
<evidence type="ECO:0000313" key="3">
    <source>
        <dbReference type="EMBL" id="HIS71101.1"/>
    </source>
</evidence>
<comment type="caution">
    <text evidence="3">The sequence shown here is derived from an EMBL/GenBank/DDBJ whole genome shotgun (WGS) entry which is preliminary data.</text>
</comment>
<organism evidence="3 4">
    <name type="scientific">Candidatus Enterousia intestinigallinarum</name>
    <dbReference type="NCBI Taxonomy" id="2840790"/>
    <lineage>
        <taxon>Bacteria</taxon>
        <taxon>Pseudomonadati</taxon>
        <taxon>Pseudomonadota</taxon>
        <taxon>Alphaproteobacteria</taxon>
        <taxon>Candidatus Enterousia</taxon>
    </lineage>
</organism>
<feature type="signal peptide" evidence="2">
    <location>
        <begin position="1"/>
        <end position="21"/>
    </location>
</feature>
<dbReference type="AlphaFoldDB" id="A0A9D1FGC9"/>
<accession>A0A9D1FGC9</accession>
<dbReference type="Proteomes" id="UP000886742">
    <property type="component" value="Unassembled WGS sequence"/>
</dbReference>
<name>A0A9D1FGC9_9PROT</name>
<keyword evidence="2" id="KW-0732">Signal</keyword>
<feature type="region of interest" description="Disordered" evidence="1">
    <location>
        <begin position="67"/>
        <end position="89"/>
    </location>
</feature>
<sequence>MKKTLLIAGLVCVTIIPPAAAVTKCVALNSNTTCDTGDGTSGNVVVNATCTTNGTSVDVQIVGSLSSTRGTSEGETKDSIKETNSAPSSSNRLYCWCKMISPAVSKWVYAYYTTNSSDMCSATCSRYLSFNDDFRNALFSNLSD</sequence>
<evidence type="ECO:0000313" key="4">
    <source>
        <dbReference type="Proteomes" id="UP000886742"/>
    </source>
</evidence>
<protein>
    <submittedName>
        <fullName evidence="3">Uncharacterized protein</fullName>
    </submittedName>
</protein>
<proteinExistence type="predicted"/>
<evidence type="ECO:0000256" key="2">
    <source>
        <dbReference type="SAM" id="SignalP"/>
    </source>
</evidence>
<dbReference type="EMBL" id="DVJI01000012">
    <property type="protein sequence ID" value="HIS71101.1"/>
    <property type="molecule type" value="Genomic_DNA"/>
</dbReference>
<gene>
    <name evidence="3" type="ORF">IAD02_03920</name>
</gene>
<evidence type="ECO:0000256" key="1">
    <source>
        <dbReference type="SAM" id="MobiDB-lite"/>
    </source>
</evidence>
<feature type="compositionally biased region" description="Basic and acidic residues" evidence="1">
    <location>
        <begin position="72"/>
        <end position="81"/>
    </location>
</feature>
<reference evidence="3" key="2">
    <citation type="journal article" date="2021" name="PeerJ">
        <title>Extensive microbial diversity within the chicken gut microbiome revealed by metagenomics and culture.</title>
        <authorList>
            <person name="Gilroy R."/>
            <person name="Ravi A."/>
            <person name="Getino M."/>
            <person name="Pursley I."/>
            <person name="Horton D.L."/>
            <person name="Alikhan N.F."/>
            <person name="Baker D."/>
            <person name="Gharbi K."/>
            <person name="Hall N."/>
            <person name="Watson M."/>
            <person name="Adriaenssens E.M."/>
            <person name="Foster-Nyarko E."/>
            <person name="Jarju S."/>
            <person name="Secka A."/>
            <person name="Antonio M."/>
            <person name="Oren A."/>
            <person name="Chaudhuri R.R."/>
            <person name="La Ragione R."/>
            <person name="Hildebrand F."/>
            <person name="Pallen M.J."/>
        </authorList>
    </citation>
    <scope>NUCLEOTIDE SEQUENCE</scope>
    <source>
        <strain evidence="3">ChiGjej3B3-5194</strain>
    </source>
</reference>
<reference evidence="3" key="1">
    <citation type="submission" date="2020-10" db="EMBL/GenBank/DDBJ databases">
        <authorList>
            <person name="Gilroy R."/>
        </authorList>
    </citation>
    <scope>NUCLEOTIDE SEQUENCE</scope>
    <source>
        <strain evidence="3">ChiGjej3B3-5194</strain>
    </source>
</reference>